<dbReference type="RefSeq" id="WP_112718190.1">
    <property type="nucleotide sequence ID" value="NZ_LS483250.1"/>
</dbReference>
<evidence type="ECO:0000313" key="3">
    <source>
        <dbReference type="EMBL" id="SQD80692.1"/>
    </source>
</evidence>
<dbReference type="NCBIfam" id="NF011305">
    <property type="entry name" value="PRK14716.1-3"/>
    <property type="match status" value="1"/>
</dbReference>
<proteinExistence type="predicted"/>
<dbReference type="InterPro" id="IPR001173">
    <property type="entry name" value="Glyco_trans_2-like"/>
</dbReference>
<dbReference type="AlphaFoldDB" id="A0A330LWS2"/>
<gene>
    <name evidence="3" type="primary">nfrB</name>
    <name evidence="3" type="ORF">MORIYA_4240</name>
</gene>
<evidence type="ECO:0000256" key="1">
    <source>
        <dbReference type="SAM" id="Phobius"/>
    </source>
</evidence>
<sequence>MSWIDIFVTYLFSLKYLVYGLAIILLISGIDDFFIDICYWTRHFYRKFFVYDKHEFHDYECLYDAPEKPLAIMVPAWQEHGVVGPMAELAAKTLDYENYHIFVGTYPNDPQTQEEVDQVCARFPNVHKVVCARPGPTSKADCLNNIVAAIFLFEAQAKFEFAGFILHDSEDVVSTMELRLYNHLVNRKDLIQLPVYPYTRKWTDFTSGHYIDEFSELHGKDVPVREAIAGQVPSAGVGTCFSRRAISMLLREGDGIAFDIQSLTEDYDIGIRIKEHGMEEIFVRYPVVTPEHEKAHSIWSGKNLRESSVICIREYFPDTFNTAVRQKSRWIVGIVFQGMKNHAWSKSWSMNYFLCRDRKGGITNLVGFIAVLVFTQLGLIWLVQSLSDDPYHFLSIYGDEPWLSILLKINAFFLINRIIQRFIFVKAYYGWMQGFLSIPRMVWGNIVNFFANIRALRQVIEMGDARRVAWDKTTHDFPHLDDERSARKAIGQILIDLGAITEIQLDKALKDKPRGQRLGRYLLNNQLVTSESLVKAVAEQAEVGYQNIEPLNISAGLITLISKGLAWRYGIVAVNYKSEQGVMLASEEYLSPVSLAAISRQLKCQVSYIITYPGQVQIALKAYYSGETFTDPRVGVERFELLDKNMQQQVWAQYVEGQWSLLEILSEYCNISPQVMNQILIGYEKNPLTLTDYLLDKEVISVEQLDTAIVIQAKREPNLAHLITGALNACV</sequence>
<keyword evidence="1" id="KW-0472">Membrane</keyword>
<feature type="transmembrane region" description="Helical" evidence="1">
    <location>
        <begin position="402"/>
        <end position="419"/>
    </location>
</feature>
<keyword evidence="3" id="KW-0675">Receptor</keyword>
<dbReference type="NCBIfam" id="NF012033">
    <property type="entry name" value="PRK15489.1"/>
    <property type="match status" value="1"/>
</dbReference>
<keyword evidence="4" id="KW-1185">Reference proteome</keyword>
<organism evidence="3 4">
    <name type="scientific">Moritella yayanosii</name>
    <dbReference type="NCBI Taxonomy" id="69539"/>
    <lineage>
        <taxon>Bacteria</taxon>
        <taxon>Pseudomonadati</taxon>
        <taxon>Pseudomonadota</taxon>
        <taxon>Gammaproteobacteria</taxon>
        <taxon>Alteromonadales</taxon>
        <taxon>Moritellaceae</taxon>
        <taxon>Moritella</taxon>
    </lineage>
</organism>
<dbReference type="InterPro" id="IPR029044">
    <property type="entry name" value="Nucleotide-diphossugar_trans"/>
</dbReference>
<feature type="transmembrane region" description="Helical" evidence="1">
    <location>
        <begin position="16"/>
        <end position="39"/>
    </location>
</feature>
<evidence type="ECO:0000313" key="4">
    <source>
        <dbReference type="Proteomes" id="UP000250163"/>
    </source>
</evidence>
<dbReference type="Proteomes" id="UP000250163">
    <property type="component" value="Chromosome MORIYA"/>
</dbReference>
<keyword evidence="1" id="KW-1133">Transmembrane helix</keyword>
<dbReference type="SUPFAM" id="SSF53448">
    <property type="entry name" value="Nucleotide-diphospho-sugar transferases"/>
    <property type="match status" value="1"/>
</dbReference>
<name>A0A330LWS2_9GAMM</name>
<accession>A0A330LWS2</accession>
<evidence type="ECO:0000259" key="2">
    <source>
        <dbReference type="Pfam" id="PF13632"/>
    </source>
</evidence>
<dbReference type="SUPFAM" id="SSF160246">
    <property type="entry name" value="EspE N-terminal domain-like"/>
    <property type="match status" value="1"/>
</dbReference>
<feature type="domain" description="Glycosyltransferase 2-like" evidence="2">
    <location>
        <begin position="164"/>
        <end position="381"/>
    </location>
</feature>
<dbReference type="EMBL" id="LS483250">
    <property type="protein sequence ID" value="SQD80692.1"/>
    <property type="molecule type" value="Genomic_DNA"/>
</dbReference>
<protein>
    <submittedName>
        <fullName evidence="3">Bacteriophage N4 receptor, inner membrane subunit</fullName>
    </submittedName>
</protein>
<reference evidence="4" key="1">
    <citation type="submission" date="2018-05" db="EMBL/GenBank/DDBJ databases">
        <authorList>
            <person name="Cea G.-C."/>
            <person name="William W."/>
        </authorList>
    </citation>
    <scope>NUCLEOTIDE SEQUENCE [LARGE SCALE GENOMIC DNA]</scope>
    <source>
        <strain evidence="4">DB21MT 5</strain>
    </source>
</reference>
<feature type="transmembrane region" description="Helical" evidence="1">
    <location>
        <begin position="362"/>
        <end position="382"/>
    </location>
</feature>
<keyword evidence="1" id="KW-0812">Transmembrane</keyword>
<dbReference type="OrthoDB" id="5294733at2"/>
<dbReference type="InterPro" id="IPR037257">
    <property type="entry name" value="T2SS_E_N_sf"/>
</dbReference>
<dbReference type="Pfam" id="PF13632">
    <property type="entry name" value="Glyco_trans_2_3"/>
    <property type="match status" value="1"/>
</dbReference>
<dbReference type="KEGG" id="mya:MORIYA_4240"/>